<feature type="transmembrane region" description="Helical" evidence="1">
    <location>
        <begin position="63"/>
        <end position="86"/>
    </location>
</feature>
<accession>A0ABP8CG86</accession>
<evidence type="ECO:0000313" key="3">
    <source>
        <dbReference type="Proteomes" id="UP001501710"/>
    </source>
</evidence>
<comment type="caution">
    <text evidence="2">The sequence shown here is derived from an EMBL/GenBank/DDBJ whole genome shotgun (WGS) entry which is preliminary data.</text>
</comment>
<sequence>MGSNPTLSAHTAATPGVRSARLGRIRSVTLVGMSQTPQDPAGTTHQFQNFAAQAPPQKSGPNVALIGGIAAAVVVVVALVVIIAMLA</sequence>
<reference evidence="3" key="1">
    <citation type="journal article" date="2019" name="Int. J. Syst. Evol. Microbiol.">
        <title>The Global Catalogue of Microorganisms (GCM) 10K type strain sequencing project: providing services to taxonomists for standard genome sequencing and annotation.</title>
        <authorList>
            <consortium name="The Broad Institute Genomics Platform"/>
            <consortium name="The Broad Institute Genome Sequencing Center for Infectious Disease"/>
            <person name="Wu L."/>
            <person name="Ma J."/>
        </authorList>
    </citation>
    <scope>NUCLEOTIDE SEQUENCE [LARGE SCALE GENOMIC DNA]</scope>
    <source>
        <strain evidence="3">JCM 17440</strain>
    </source>
</reference>
<evidence type="ECO:0000313" key="2">
    <source>
        <dbReference type="EMBL" id="GAA4238829.1"/>
    </source>
</evidence>
<name>A0ABP8CG86_9ACTN</name>
<keyword evidence="3" id="KW-1185">Reference proteome</keyword>
<evidence type="ECO:0000256" key="1">
    <source>
        <dbReference type="SAM" id="Phobius"/>
    </source>
</evidence>
<protein>
    <submittedName>
        <fullName evidence="2">Uncharacterized protein</fullName>
    </submittedName>
</protein>
<keyword evidence="1" id="KW-1133">Transmembrane helix</keyword>
<organism evidence="2 3">
    <name type="scientific">Actinomadura meridiana</name>
    <dbReference type="NCBI Taxonomy" id="559626"/>
    <lineage>
        <taxon>Bacteria</taxon>
        <taxon>Bacillati</taxon>
        <taxon>Actinomycetota</taxon>
        <taxon>Actinomycetes</taxon>
        <taxon>Streptosporangiales</taxon>
        <taxon>Thermomonosporaceae</taxon>
        <taxon>Actinomadura</taxon>
    </lineage>
</organism>
<proteinExistence type="predicted"/>
<keyword evidence="1" id="KW-0472">Membrane</keyword>
<dbReference type="EMBL" id="BAABAS010000020">
    <property type="protein sequence ID" value="GAA4238829.1"/>
    <property type="molecule type" value="Genomic_DNA"/>
</dbReference>
<dbReference type="Proteomes" id="UP001501710">
    <property type="component" value="Unassembled WGS sequence"/>
</dbReference>
<keyword evidence="1" id="KW-0812">Transmembrane</keyword>
<gene>
    <name evidence="2" type="ORF">GCM10022254_56420</name>
</gene>